<evidence type="ECO:0000313" key="4">
    <source>
        <dbReference type="Proteomes" id="UP000324222"/>
    </source>
</evidence>
<sequence>MLHSSFQPIHPLTFLIIIRIFPALTTTTTSTTSTTTAPTTTSTTLSTGASSSTTPSTPAPRTPGSYNTGGKWFWRGKSATGTRTVLSSAQPPVRIHGNAFGMFSQGSGGLNSIPGAPQQSNAALVTGYGVTNIGPYYDGPGFGPPGPLLFRQVATPRLTEGRQPAQHRLTARMRNKAQLRKSVSRSGALKHNGEVHVQAKAYQKPSTQGSEAPALVHSVDSLSTHIPDLAWRRSLSESDQAHSPCSEVRQHKISTAEEHITPLLVSLAPDLHQHSSSGRPAFRKALLSHLDSSRKLFSEFSRNLLYVPKGGVAESVSERGALESGGGRGPGGVEAWYRSSITTRSCGTVALNLAPSPLTLLLTKYTRCLTLKVTATLTLSFSQTAAHSPLSSPHVKCILGT</sequence>
<name>A0A5B7E394_PORTR</name>
<dbReference type="EMBL" id="VSRR010001820">
    <property type="protein sequence ID" value="MPC27889.1"/>
    <property type="molecule type" value="Genomic_DNA"/>
</dbReference>
<feature type="compositionally biased region" description="Low complexity" evidence="1">
    <location>
        <begin position="28"/>
        <end position="56"/>
    </location>
</feature>
<evidence type="ECO:0000256" key="1">
    <source>
        <dbReference type="SAM" id="MobiDB-lite"/>
    </source>
</evidence>
<evidence type="ECO:0000256" key="2">
    <source>
        <dbReference type="SAM" id="SignalP"/>
    </source>
</evidence>
<gene>
    <name evidence="3" type="ORF">E2C01_021078</name>
</gene>
<feature type="signal peptide" evidence="2">
    <location>
        <begin position="1"/>
        <end position="27"/>
    </location>
</feature>
<protein>
    <submittedName>
        <fullName evidence="3">Uncharacterized protein</fullName>
    </submittedName>
</protein>
<reference evidence="3 4" key="1">
    <citation type="submission" date="2019-05" db="EMBL/GenBank/DDBJ databases">
        <title>Another draft genome of Portunus trituberculatus and its Hox gene families provides insights of decapod evolution.</title>
        <authorList>
            <person name="Jeong J.-H."/>
            <person name="Song I."/>
            <person name="Kim S."/>
            <person name="Choi T."/>
            <person name="Kim D."/>
            <person name="Ryu S."/>
            <person name="Kim W."/>
        </authorList>
    </citation>
    <scope>NUCLEOTIDE SEQUENCE [LARGE SCALE GENOMIC DNA]</scope>
    <source>
        <tissue evidence="3">Muscle</tissue>
    </source>
</reference>
<keyword evidence="4" id="KW-1185">Reference proteome</keyword>
<proteinExistence type="predicted"/>
<evidence type="ECO:0000313" key="3">
    <source>
        <dbReference type="EMBL" id="MPC27889.1"/>
    </source>
</evidence>
<accession>A0A5B7E394</accession>
<feature type="region of interest" description="Disordered" evidence="1">
    <location>
        <begin position="28"/>
        <end position="70"/>
    </location>
</feature>
<dbReference type="AlphaFoldDB" id="A0A5B7E394"/>
<comment type="caution">
    <text evidence="3">The sequence shown here is derived from an EMBL/GenBank/DDBJ whole genome shotgun (WGS) entry which is preliminary data.</text>
</comment>
<dbReference type="Proteomes" id="UP000324222">
    <property type="component" value="Unassembled WGS sequence"/>
</dbReference>
<organism evidence="3 4">
    <name type="scientific">Portunus trituberculatus</name>
    <name type="common">Swimming crab</name>
    <name type="synonym">Neptunus trituberculatus</name>
    <dbReference type="NCBI Taxonomy" id="210409"/>
    <lineage>
        <taxon>Eukaryota</taxon>
        <taxon>Metazoa</taxon>
        <taxon>Ecdysozoa</taxon>
        <taxon>Arthropoda</taxon>
        <taxon>Crustacea</taxon>
        <taxon>Multicrustacea</taxon>
        <taxon>Malacostraca</taxon>
        <taxon>Eumalacostraca</taxon>
        <taxon>Eucarida</taxon>
        <taxon>Decapoda</taxon>
        <taxon>Pleocyemata</taxon>
        <taxon>Brachyura</taxon>
        <taxon>Eubrachyura</taxon>
        <taxon>Portunoidea</taxon>
        <taxon>Portunidae</taxon>
        <taxon>Portuninae</taxon>
        <taxon>Portunus</taxon>
    </lineage>
</organism>
<keyword evidence="2" id="KW-0732">Signal</keyword>
<feature type="chain" id="PRO_5022705620" evidence="2">
    <location>
        <begin position="28"/>
        <end position="401"/>
    </location>
</feature>